<dbReference type="InterPro" id="IPR005467">
    <property type="entry name" value="His_kinase_dom"/>
</dbReference>
<keyword evidence="4" id="KW-0597">Phosphoprotein</keyword>
<dbReference type="Gene3D" id="1.10.287.130">
    <property type="match status" value="1"/>
</dbReference>
<dbReference type="InterPro" id="IPR035965">
    <property type="entry name" value="PAS-like_dom_sf"/>
</dbReference>
<gene>
    <name evidence="17" type="ORF">G9H71_00070</name>
</gene>
<comment type="caution">
    <text evidence="17">The sequence shown here is derived from an EMBL/GenBank/DDBJ whole genome shotgun (WGS) entry which is preliminary data.</text>
</comment>
<dbReference type="EMBL" id="JAANNP010000001">
    <property type="protein sequence ID" value="NHC12176.1"/>
    <property type="molecule type" value="Genomic_DNA"/>
</dbReference>
<keyword evidence="18" id="KW-1185">Reference proteome</keyword>
<feature type="domain" description="PAS" evidence="14">
    <location>
        <begin position="459"/>
        <end position="504"/>
    </location>
</feature>
<evidence type="ECO:0000256" key="9">
    <source>
        <dbReference type="ARBA" id="ARBA00023012"/>
    </source>
</evidence>
<evidence type="ECO:0000259" key="13">
    <source>
        <dbReference type="PROSITE" id="PS50109"/>
    </source>
</evidence>
<dbReference type="SMART" id="SM00091">
    <property type="entry name" value="PAS"/>
    <property type="match status" value="3"/>
</dbReference>
<dbReference type="RefSeq" id="WP_166276124.1">
    <property type="nucleotide sequence ID" value="NZ_JAANNP010000001.1"/>
</dbReference>
<name>A0ABX0GMW1_9ACTN</name>
<comment type="subcellular location">
    <subcellularLocation>
        <location evidence="2">Cell membrane</location>
    </subcellularLocation>
</comment>
<dbReference type="CDD" id="cd00130">
    <property type="entry name" value="PAS"/>
    <property type="match status" value="3"/>
</dbReference>
<dbReference type="SUPFAM" id="SSF47384">
    <property type="entry name" value="Homodimeric domain of signal transducing histidine kinase"/>
    <property type="match status" value="1"/>
</dbReference>
<dbReference type="InterPro" id="IPR001610">
    <property type="entry name" value="PAC"/>
</dbReference>
<feature type="domain" description="PAC" evidence="15">
    <location>
        <begin position="528"/>
        <end position="580"/>
    </location>
</feature>
<evidence type="ECO:0000256" key="5">
    <source>
        <dbReference type="ARBA" id="ARBA00022679"/>
    </source>
</evidence>
<evidence type="ECO:0000256" key="8">
    <source>
        <dbReference type="ARBA" id="ARBA00022989"/>
    </source>
</evidence>
<dbReference type="SMART" id="SM00388">
    <property type="entry name" value="HisKA"/>
    <property type="match status" value="1"/>
</dbReference>
<evidence type="ECO:0000256" key="12">
    <source>
        <dbReference type="SAM" id="Phobius"/>
    </source>
</evidence>
<evidence type="ECO:0000256" key="4">
    <source>
        <dbReference type="ARBA" id="ARBA00022553"/>
    </source>
</evidence>
<dbReference type="InterPro" id="IPR052162">
    <property type="entry name" value="Sensor_kinase/Photoreceptor"/>
</dbReference>
<accession>A0ABX0GMW1</accession>
<dbReference type="NCBIfam" id="TIGR00229">
    <property type="entry name" value="sensory_box"/>
    <property type="match status" value="3"/>
</dbReference>
<evidence type="ECO:0000256" key="10">
    <source>
        <dbReference type="ARBA" id="ARBA00023136"/>
    </source>
</evidence>
<protein>
    <recommendedName>
        <fullName evidence="3">histidine kinase</fullName>
        <ecNumber evidence="3">2.7.13.3</ecNumber>
    </recommendedName>
</protein>
<dbReference type="InterPro" id="IPR036890">
    <property type="entry name" value="HATPase_C_sf"/>
</dbReference>
<comment type="catalytic activity">
    <reaction evidence="1">
        <text>ATP + protein L-histidine = ADP + protein N-phospho-L-histidine.</text>
        <dbReference type="EC" id="2.7.13.3"/>
    </reaction>
</comment>
<dbReference type="PANTHER" id="PTHR43304:SF1">
    <property type="entry name" value="PAC DOMAIN-CONTAINING PROTEIN"/>
    <property type="match status" value="1"/>
</dbReference>
<dbReference type="PANTHER" id="PTHR43304">
    <property type="entry name" value="PHYTOCHROME-LIKE PROTEIN CPH1"/>
    <property type="match status" value="1"/>
</dbReference>
<dbReference type="Gene3D" id="3.30.565.10">
    <property type="entry name" value="Histidine kinase-like ATPase, C-terminal domain"/>
    <property type="match status" value="1"/>
</dbReference>
<dbReference type="EC" id="2.7.13.3" evidence="3"/>
<dbReference type="SUPFAM" id="SSF55785">
    <property type="entry name" value="PYP-like sensor domain (PAS domain)"/>
    <property type="match status" value="3"/>
</dbReference>
<dbReference type="Pfam" id="PF02518">
    <property type="entry name" value="HATPase_c"/>
    <property type="match status" value="1"/>
</dbReference>
<keyword evidence="8 12" id="KW-1133">Transmembrane helix</keyword>
<evidence type="ECO:0000256" key="3">
    <source>
        <dbReference type="ARBA" id="ARBA00012438"/>
    </source>
</evidence>
<sequence>MTRGSGRATDGRRRPPLLALVVLVVGAALVVPATLLASRAERDAAARGLERPLAGAQAALTAEARRYEDAVRQAAASLSASVSPDRSSFGALAQSLALAHLPGAGGVAYAEPRDGEDLVVLASGLDGRAVASGWDAAADPELADVLERARRTGRPAVSSPLVLPRDRALPPGRRQLAVVLAAPVVGPGLRFRGWALLSLRGPDLVRALLREAVGPVGRVTLAAPAVTGDPVTIAAVAPDPKPALRSSGAGDAPHRRVGVRVVDRTWALTVTAPPVRSAPAGLVPMDTAIGVGGGLATVLLAGLVLVLAIARERAVARWGAAMAELRAAEEESRQQAELLHDVLESISDGVSVVDADGRYVVHNRAARQMLGTTAEGAMPQTLQDRDGVLRGDGAAAYDDDELPLARALAGESCEDVDVVVHIDGSGPQVLRVSAHPLSRRGGAVAVFDDVTERQRAEAALARQAVVFSAITDAVFITDPAGAIVDCNPAAERMTGHTRAELLGRRPDAMCAAERLAMVGEALRAQGEWRGDLAFARKGRPPGVAEAVVVVLKDAKGRVTGTVSAHRDVTDERQTASALREAELRFKLSFTNAPTGVQMASLRPHEAGRLLDVNPALCRMLGMSRSALLQRTTADITHPDDLAQDAEWARLLMRGDKERARFEKRYIRADGEAVWVAVNVAVVRDEEGAGLYTVTQVEDVTQRRLAREELRRANEELSAANDALARTNAELDRFTAAVAHDLKNPLTSISGYSELLSDLCGGALPAEGLHALDAVRRNADRMRTLIDDLLDYARAGSEPLRLGPVDSAVVVAEVVADIAPAIEGAGGRVRVGPLPQVHAHRTLLRQLVANLVGNALKYVAPGVRPQVAVDAAPGGDGEWVFTVADNGIGVPADAVERIFRMFAREARRGYEGTGIGLATCQRIVERHGGRIWVRPGDEGGSVFAFTLPPAPASRADVDEHLADGALTHRLVSVGRGREREHVQR</sequence>
<dbReference type="CDD" id="cd00082">
    <property type="entry name" value="HisKA"/>
    <property type="match status" value="1"/>
</dbReference>
<feature type="domain" description="PAS" evidence="14">
    <location>
        <begin position="335"/>
        <end position="382"/>
    </location>
</feature>
<dbReference type="InterPro" id="IPR003661">
    <property type="entry name" value="HisK_dim/P_dom"/>
</dbReference>
<dbReference type="PROSITE" id="PS50112">
    <property type="entry name" value="PAS"/>
    <property type="match status" value="3"/>
</dbReference>
<evidence type="ECO:0000313" key="18">
    <source>
        <dbReference type="Proteomes" id="UP000800981"/>
    </source>
</evidence>
<evidence type="ECO:0000256" key="7">
    <source>
        <dbReference type="ARBA" id="ARBA00022777"/>
    </source>
</evidence>
<evidence type="ECO:0000256" key="1">
    <source>
        <dbReference type="ARBA" id="ARBA00000085"/>
    </source>
</evidence>
<dbReference type="PROSITE" id="PS50113">
    <property type="entry name" value="PAC"/>
    <property type="match status" value="2"/>
</dbReference>
<dbReference type="Pfam" id="PF00512">
    <property type="entry name" value="HisKA"/>
    <property type="match status" value="1"/>
</dbReference>
<dbReference type="InterPro" id="IPR006189">
    <property type="entry name" value="CHASE_dom"/>
</dbReference>
<keyword evidence="5" id="KW-0808">Transferase</keyword>
<dbReference type="PROSITE" id="PS50839">
    <property type="entry name" value="CHASE"/>
    <property type="match status" value="1"/>
</dbReference>
<feature type="domain" description="PAS" evidence="14">
    <location>
        <begin position="607"/>
        <end position="655"/>
    </location>
</feature>
<evidence type="ECO:0000256" key="6">
    <source>
        <dbReference type="ARBA" id="ARBA00022692"/>
    </source>
</evidence>
<feature type="coiled-coil region" evidence="11">
    <location>
        <begin position="702"/>
        <end position="736"/>
    </location>
</feature>
<dbReference type="InterPro" id="IPR003594">
    <property type="entry name" value="HATPase_dom"/>
</dbReference>
<keyword evidence="11" id="KW-0175">Coiled coil</keyword>
<dbReference type="InterPro" id="IPR042240">
    <property type="entry name" value="CHASE_sf"/>
</dbReference>
<feature type="transmembrane region" description="Helical" evidence="12">
    <location>
        <begin position="288"/>
        <end position="310"/>
    </location>
</feature>
<evidence type="ECO:0000259" key="14">
    <source>
        <dbReference type="PROSITE" id="PS50112"/>
    </source>
</evidence>
<dbReference type="InterPro" id="IPR013656">
    <property type="entry name" value="PAS_4"/>
</dbReference>
<dbReference type="Proteomes" id="UP000800981">
    <property type="component" value="Unassembled WGS sequence"/>
</dbReference>
<feature type="domain" description="Histidine kinase" evidence="13">
    <location>
        <begin position="736"/>
        <end position="950"/>
    </location>
</feature>
<evidence type="ECO:0000259" key="16">
    <source>
        <dbReference type="PROSITE" id="PS50839"/>
    </source>
</evidence>
<keyword evidence="9" id="KW-0902">Two-component regulatory system</keyword>
<evidence type="ECO:0000313" key="17">
    <source>
        <dbReference type="EMBL" id="NHC12176.1"/>
    </source>
</evidence>
<dbReference type="SMART" id="SM01079">
    <property type="entry name" value="CHASE"/>
    <property type="match status" value="1"/>
</dbReference>
<dbReference type="InterPro" id="IPR036097">
    <property type="entry name" value="HisK_dim/P_sf"/>
</dbReference>
<dbReference type="SMART" id="SM00086">
    <property type="entry name" value="PAC"/>
    <property type="match status" value="2"/>
</dbReference>
<proteinExistence type="predicted"/>
<dbReference type="PROSITE" id="PS50109">
    <property type="entry name" value="HIS_KIN"/>
    <property type="match status" value="1"/>
</dbReference>
<dbReference type="InterPro" id="IPR000700">
    <property type="entry name" value="PAS-assoc_C"/>
</dbReference>
<dbReference type="InterPro" id="IPR004358">
    <property type="entry name" value="Sig_transdc_His_kin-like_C"/>
</dbReference>
<dbReference type="Gene3D" id="3.30.450.350">
    <property type="entry name" value="CHASE domain"/>
    <property type="match status" value="1"/>
</dbReference>
<organism evidence="17 18">
    <name type="scientific">Motilibacter deserti</name>
    <dbReference type="NCBI Taxonomy" id="2714956"/>
    <lineage>
        <taxon>Bacteria</taxon>
        <taxon>Bacillati</taxon>
        <taxon>Actinomycetota</taxon>
        <taxon>Actinomycetes</taxon>
        <taxon>Motilibacterales</taxon>
        <taxon>Motilibacteraceae</taxon>
        <taxon>Motilibacter</taxon>
    </lineage>
</organism>
<keyword evidence="7" id="KW-0418">Kinase</keyword>
<keyword evidence="6 12" id="KW-0812">Transmembrane</keyword>
<keyword evidence="10 12" id="KW-0472">Membrane</keyword>
<dbReference type="InterPro" id="IPR000014">
    <property type="entry name" value="PAS"/>
</dbReference>
<evidence type="ECO:0000256" key="2">
    <source>
        <dbReference type="ARBA" id="ARBA00004236"/>
    </source>
</evidence>
<feature type="domain" description="PAC" evidence="15">
    <location>
        <begin position="659"/>
        <end position="711"/>
    </location>
</feature>
<dbReference type="Pfam" id="PF03924">
    <property type="entry name" value="CHASE"/>
    <property type="match status" value="1"/>
</dbReference>
<dbReference type="Pfam" id="PF13426">
    <property type="entry name" value="PAS_9"/>
    <property type="match status" value="2"/>
</dbReference>
<dbReference type="Pfam" id="PF08448">
    <property type="entry name" value="PAS_4"/>
    <property type="match status" value="1"/>
</dbReference>
<dbReference type="Gene3D" id="3.30.450.20">
    <property type="entry name" value="PAS domain"/>
    <property type="match status" value="3"/>
</dbReference>
<dbReference type="SMART" id="SM00387">
    <property type="entry name" value="HATPase_c"/>
    <property type="match status" value="1"/>
</dbReference>
<dbReference type="PRINTS" id="PR00344">
    <property type="entry name" value="BCTRLSENSOR"/>
</dbReference>
<reference evidence="17 18" key="1">
    <citation type="submission" date="2020-03" db="EMBL/GenBank/DDBJ databases">
        <title>Two novel Motilibacter sp.</title>
        <authorList>
            <person name="Liu S."/>
        </authorList>
    </citation>
    <scope>NUCLEOTIDE SEQUENCE [LARGE SCALE GENOMIC DNA]</scope>
    <source>
        <strain evidence="17 18">E257</strain>
    </source>
</reference>
<dbReference type="SUPFAM" id="SSF55874">
    <property type="entry name" value="ATPase domain of HSP90 chaperone/DNA topoisomerase II/histidine kinase"/>
    <property type="match status" value="1"/>
</dbReference>
<evidence type="ECO:0000259" key="15">
    <source>
        <dbReference type="PROSITE" id="PS50113"/>
    </source>
</evidence>
<evidence type="ECO:0000256" key="11">
    <source>
        <dbReference type="SAM" id="Coils"/>
    </source>
</evidence>
<feature type="domain" description="CHASE" evidence="16">
    <location>
        <begin position="107"/>
        <end position="208"/>
    </location>
</feature>